<name>A0ABQ6MIL9_9STRA</name>
<evidence type="ECO:0000313" key="2">
    <source>
        <dbReference type="EMBL" id="GMI26578.1"/>
    </source>
</evidence>
<dbReference type="Proteomes" id="UP001165060">
    <property type="component" value="Unassembled WGS sequence"/>
</dbReference>
<gene>
    <name evidence="2" type="ORF">TeGR_g6507</name>
</gene>
<reference evidence="2 3" key="1">
    <citation type="journal article" date="2023" name="Commun. Biol.">
        <title>Genome analysis of Parmales, the sister group of diatoms, reveals the evolutionary specialization of diatoms from phago-mixotrophs to photoautotrophs.</title>
        <authorList>
            <person name="Ban H."/>
            <person name="Sato S."/>
            <person name="Yoshikawa S."/>
            <person name="Yamada K."/>
            <person name="Nakamura Y."/>
            <person name="Ichinomiya M."/>
            <person name="Sato N."/>
            <person name="Blanc-Mathieu R."/>
            <person name="Endo H."/>
            <person name="Kuwata A."/>
            <person name="Ogata H."/>
        </authorList>
    </citation>
    <scope>NUCLEOTIDE SEQUENCE [LARGE SCALE GENOMIC DNA]</scope>
</reference>
<keyword evidence="1" id="KW-0472">Membrane</keyword>
<accession>A0ABQ6MIL9</accession>
<protein>
    <submittedName>
        <fullName evidence="2">Uncharacterized protein</fullName>
    </submittedName>
</protein>
<keyword evidence="1" id="KW-1133">Transmembrane helix</keyword>
<organism evidence="2 3">
    <name type="scientific">Tetraparma gracilis</name>
    <dbReference type="NCBI Taxonomy" id="2962635"/>
    <lineage>
        <taxon>Eukaryota</taxon>
        <taxon>Sar</taxon>
        <taxon>Stramenopiles</taxon>
        <taxon>Ochrophyta</taxon>
        <taxon>Bolidophyceae</taxon>
        <taxon>Parmales</taxon>
        <taxon>Triparmaceae</taxon>
        <taxon>Tetraparma</taxon>
    </lineage>
</organism>
<evidence type="ECO:0000313" key="3">
    <source>
        <dbReference type="Proteomes" id="UP001165060"/>
    </source>
</evidence>
<keyword evidence="3" id="KW-1185">Reference proteome</keyword>
<dbReference type="EMBL" id="BRYB01002855">
    <property type="protein sequence ID" value="GMI26578.1"/>
    <property type="molecule type" value="Genomic_DNA"/>
</dbReference>
<feature type="transmembrane region" description="Helical" evidence="1">
    <location>
        <begin position="292"/>
        <end position="312"/>
    </location>
</feature>
<comment type="caution">
    <text evidence="2">The sequence shown here is derived from an EMBL/GenBank/DDBJ whole genome shotgun (WGS) entry which is preliminary data.</text>
</comment>
<proteinExistence type="predicted"/>
<keyword evidence="1" id="KW-0812">Transmembrane</keyword>
<evidence type="ECO:0000256" key="1">
    <source>
        <dbReference type="SAM" id="Phobius"/>
    </source>
</evidence>
<feature type="transmembrane region" description="Helical" evidence="1">
    <location>
        <begin position="62"/>
        <end position="89"/>
    </location>
</feature>
<sequence length="326" mass="35069">MPPFDRALAWSDFKRGFLKRCGRARDRLRDRYYDDALPLSGKASGPAFALPDSPLASLPKAAVAYLAGLSVPSWIFLLACLLAVHGVYLNSTTSRLTMLLCPAGDGLCVYSTGSFPPNGRLADLRALQLGALGPGEKEPPFLEVYIRKKDLLSATQVRLERFPGASDPPPAYPDDDVVNDGTATLSRTEKRRLGYGYALTFNLPVSVADASNAVVPVEAYSLSRAAAAASAKNKDWSRSKSATLPMTFRSAGRKASKSKAAKINNWINAAGKKGAAEVDLKIKESTGFSLRGVLEVVFGMIVAIGCGVWWLIDDDEIQDPNSRKGK</sequence>